<dbReference type="AlphaFoldDB" id="A0A327R2R8"/>
<gene>
    <name evidence="1" type="ORF">LX64_00834</name>
</gene>
<evidence type="ECO:0000313" key="2">
    <source>
        <dbReference type="Proteomes" id="UP000249547"/>
    </source>
</evidence>
<keyword evidence="2" id="KW-1185">Reference proteome</keyword>
<comment type="caution">
    <text evidence="1">The sequence shown here is derived from an EMBL/GenBank/DDBJ whole genome shotgun (WGS) entry which is preliminary data.</text>
</comment>
<proteinExistence type="predicted"/>
<evidence type="ECO:0000313" key="1">
    <source>
        <dbReference type="EMBL" id="RAJ08187.1"/>
    </source>
</evidence>
<accession>A0A327R2R8</accession>
<dbReference type="RefSeq" id="WP_111596365.1">
    <property type="nucleotide sequence ID" value="NZ_QLLL01000002.1"/>
</dbReference>
<dbReference type="Proteomes" id="UP000249547">
    <property type="component" value="Unassembled WGS sequence"/>
</dbReference>
<protein>
    <submittedName>
        <fullName evidence="1">Uncharacterized protein</fullName>
    </submittedName>
</protein>
<organism evidence="1 2">
    <name type="scientific">Chitinophaga skermanii</name>
    <dbReference type="NCBI Taxonomy" id="331697"/>
    <lineage>
        <taxon>Bacteria</taxon>
        <taxon>Pseudomonadati</taxon>
        <taxon>Bacteroidota</taxon>
        <taxon>Chitinophagia</taxon>
        <taxon>Chitinophagales</taxon>
        <taxon>Chitinophagaceae</taxon>
        <taxon>Chitinophaga</taxon>
    </lineage>
</organism>
<reference evidence="1 2" key="1">
    <citation type="submission" date="2018-06" db="EMBL/GenBank/DDBJ databases">
        <title>Genomic Encyclopedia of Archaeal and Bacterial Type Strains, Phase II (KMG-II): from individual species to whole genera.</title>
        <authorList>
            <person name="Goeker M."/>
        </authorList>
    </citation>
    <scope>NUCLEOTIDE SEQUENCE [LARGE SCALE GENOMIC DNA]</scope>
    <source>
        <strain evidence="1 2">DSM 23857</strain>
    </source>
</reference>
<sequence length="261" mass="30085">MWNIIVTLQLLLYAANNHTQPTFQHGSYQIAAICSDGIVIGTDTRIAINDRRGNILAYYDTVQKVYDMPGFIISSSGAYLLNDKYPYFYYHLFSQQPQQADTSLLSTILGFYKFLRQTDKSAYRLVTQRNKLLFAQYEGTTPIIGILEKGRIDTVKNEGFICEDDLSGFPYNPTVDCATMARVIETTIQQYVARYHKSHEINTYISVLKITPGNHTEWILHPPKHPAWQTETDFFKAMQQNEIQVYFTSPKAEQLLRQSWP</sequence>
<dbReference type="EMBL" id="QLLL01000002">
    <property type="protein sequence ID" value="RAJ08187.1"/>
    <property type="molecule type" value="Genomic_DNA"/>
</dbReference>
<name>A0A327R2R8_9BACT</name>